<proteinExistence type="predicted"/>
<name>A0A2P2PF20_RHIMU</name>
<evidence type="ECO:0000313" key="1">
    <source>
        <dbReference type="EMBL" id="MBX53334.1"/>
    </source>
</evidence>
<dbReference type="EMBL" id="GGEC01072850">
    <property type="protein sequence ID" value="MBX53334.1"/>
    <property type="molecule type" value="Transcribed_RNA"/>
</dbReference>
<sequence>MLSFSFKILRLIEKIFTFSCCCYCYFW</sequence>
<reference evidence="1" key="1">
    <citation type="submission" date="2018-02" db="EMBL/GenBank/DDBJ databases">
        <title>Rhizophora mucronata_Transcriptome.</title>
        <authorList>
            <person name="Meera S.P."/>
            <person name="Sreeshan A."/>
            <person name="Augustine A."/>
        </authorList>
    </citation>
    <scope>NUCLEOTIDE SEQUENCE</scope>
    <source>
        <tissue evidence="1">Leaf</tissue>
    </source>
</reference>
<protein>
    <submittedName>
        <fullName evidence="1">Uncharacterized protein</fullName>
    </submittedName>
</protein>
<accession>A0A2P2PF20</accession>
<organism evidence="1">
    <name type="scientific">Rhizophora mucronata</name>
    <name type="common">Asiatic mangrove</name>
    <dbReference type="NCBI Taxonomy" id="61149"/>
    <lineage>
        <taxon>Eukaryota</taxon>
        <taxon>Viridiplantae</taxon>
        <taxon>Streptophyta</taxon>
        <taxon>Embryophyta</taxon>
        <taxon>Tracheophyta</taxon>
        <taxon>Spermatophyta</taxon>
        <taxon>Magnoliopsida</taxon>
        <taxon>eudicotyledons</taxon>
        <taxon>Gunneridae</taxon>
        <taxon>Pentapetalae</taxon>
        <taxon>rosids</taxon>
        <taxon>fabids</taxon>
        <taxon>Malpighiales</taxon>
        <taxon>Rhizophoraceae</taxon>
        <taxon>Rhizophora</taxon>
    </lineage>
</organism>
<dbReference type="AlphaFoldDB" id="A0A2P2PF20"/>